<reference evidence="9 10" key="1">
    <citation type="submission" date="2022-07" db="EMBL/GenBank/DDBJ databases">
        <title>Genome-wide signatures of adaptation to extreme environments.</title>
        <authorList>
            <person name="Cho C.H."/>
            <person name="Yoon H.S."/>
        </authorList>
    </citation>
    <scope>NUCLEOTIDE SEQUENCE [LARGE SCALE GENOMIC DNA]</scope>
    <source>
        <strain evidence="9 10">DBV 063 E5</strain>
    </source>
</reference>
<dbReference type="Gene3D" id="2.60.40.10">
    <property type="entry name" value="Immunoglobulins"/>
    <property type="match status" value="1"/>
</dbReference>
<keyword evidence="4 7" id="KW-1133">Transmembrane helix</keyword>
<dbReference type="PROSITE" id="PS50202">
    <property type="entry name" value="MSP"/>
    <property type="match status" value="1"/>
</dbReference>
<sequence>MENVLTFSETRFAFHVESLEKPTVFVLKVHNVAKETVGFKVKTTRPRRYCVKPNAASLAADETAELQLQLQPLKRLVNDACAALARSVENGGAGEDAERAPGGDGAAAGSSPGSSRERRLSERLTYANLKQELSKELRDKFLIQALSLKGREMDTALFDTADREELLEQKFRCEFYFTQGLLEKALEEYAREVGTGATPPTTTTETTAAGAPPTAEPESEVARLRQALASSEAHVARLNAMVDSGSKRAITTAAAAPDATRWLMTVCLALLLGVLIGKYVLP</sequence>
<evidence type="ECO:0000256" key="6">
    <source>
        <dbReference type="SAM" id="MobiDB-lite"/>
    </source>
</evidence>
<dbReference type="PANTHER" id="PTHR10809:SF6">
    <property type="entry name" value="AT11025P-RELATED"/>
    <property type="match status" value="1"/>
</dbReference>
<keyword evidence="3 7" id="KW-0812">Transmembrane</keyword>
<dbReference type="GO" id="GO:0005789">
    <property type="term" value="C:endoplasmic reticulum membrane"/>
    <property type="evidence" value="ECO:0007669"/>
    <property type="project" value="InterPro"/>
</dbReference>
<protein>
    <recommendedName>
        <fullName evidence="8">MSP domain-containing protein</fullName>
    </recommendedName>
</protein>
<dbReference type="Proteomes" id="UP001301350">
    <property type="component" value="Unassembled WGS sequence"/>
</dbReference>
<dbReference type="AlphaFoldDB" id="A0AAV9IR09"/>
<dbReference type="GO" id="GO:0090158">
    <property type="term" value="P:endoplasmic reticulum membrane organization"/>
    <property type="evidence" value="ECO:0007669"/>
    <property type="project" value="TreeGrafter"/>
</dbReference>
<evidence type="ECO:0000256" key="2">
    <source>
        <dbReference type="ARBA" id="ARBA00008932"/>
    </source>
</evidence>
<name>A0AAV9IR09_CYACA</name>
<evidence type="ECO:0000256" key="7">
    <source>
        <dbReference type="SAM" id="Phobius"/>
    </source>
</evidence>
<feature type="region of interest" description="Disordered" evidence="6">
    <location>
        <begin position="91"/>
        <end position="120"/>
    </location>
</feature>
<dbReference type="GO" id="GO:0061817">
    <property type="term" value="P:endoplasmic reticulum-plasma membrane tethering"/>
    <property type="evidence" value="ECO:0007669"/>
    <property type="project" value="TreeGrafter"/>
</dbReference>
<feature type="region of interest" description="Disordered" evidence="6">
    <location>
        <begin position="194"/>
        <end position="216"/>
    </location>
</feature>
<dbReference type="EMBL" id="JANCYW010000002">
    <property type="protein sequence ID" value="KAK4534458.1"/>
    <property type="molecule type" value="Genomic_DNA"/>
</dbReference>
<evidence type="ECO:0000259" key="8">
    <source>
        <dbReference type="PROSITE" id="PS50202"/>
    </source>
</evidence>
<comment type="subcellular location">
    <subcellularLocation>
        <location evidence="1">Membrane</location>
        <topology evidence="1">Single-pass type IV membrane protein</topology>
    </subcellularLocation>
</comment>
<dbReference type="Pfam" id="PF00635">
    <property type="entry name" value="Motile_Sperm"/>
    <property type="match status" value="1"/>
</dbReference>
<dbReference type="InterPro" id="IPR008962">
    <property type="entry name" value="PapD-like_sf"/>
</dbReference>
<dbReference type="InterPro" id="IPR000535">
    <property type="entry name" value="MSP_dom"/>
</dbReference>
<proteinExistence type="inferred from homology"/>
<evidence type="ECO:0000256" key="3">
    <source>
        <dbReference type="ARBA" id="ARBA00022692"/>
    </source>
</evidence>
<feature type="domain" description="MSP" evidence="8">
    <location>
        <begin position="3"/>
        <end position="176"/>
    </location>
</feature>
<accession>A0AAV9IR09</accession>
<dbReference type="SUPFAM" id="SSF49354">
    <property type="entry name" value="PapD-like"/>
    <property type="match status" value="1"/>
</dbReference>
<organism evidence="9 10">
    <name type="scientific">Cyanidium caldarium</name>
    <name type="common">Red alga</name>
    <dbReference type="NCBI Taxonomy" id="2771"/>
    <lineage>
        <taxon>Eukaryota</taxon>
        <taxon>Rhodophyta</taxon>
        <taxon>Bangiophyceae</taxon>
        <taxon>Cyanidiales</taxon>
        <taxon>Cyanidiaceae</taxon>
        <taxon>Cyanidium</taxon>
    </lineage>
</organism>
<feature type="transmembrane region" description="Helical" evidence="7">
    <location>
        <begin position="262"/>
        <end position="281"/>
    </location>
</feature>
<dbReference type="GO" id="GO:0005886">
    <property type="term" value="C:plasma membrane"/>
    <property type="evidence" value="ECO:0007669"/>
    <property type="project" value="TreeGrafter"/>
</dbReference>
<comment type="caution">
    <text evidence="9">The sequence shown here is derived from an EMBL/GenBank/DDBJ whole genome shotgun (WGS) entry which is preliminary data.</text>
</comment>
<evidence type="ECO:0000313" key="10">
    <source>
        <dbReference type="Proteomes" id="UP001301350"/>
    </source>
</evidence>
<feature type="compositionally biased region" description="Low complexity" evidence="6">
    <location>
        <begin position="194"/>
        <end position="213"/>
    </location>
</feature>
<dbReference type="PANTHER" id="PTHR10809">
    <property type="entry name" value="VESICLE-ASSOCIATED MEMBRANE PROTEIN-ASSOCIATED PROTEIN"/>
    <property type="match status" value="1"/>
</dbReference>
<evidence type="ECO:0000313" key="9">
    <source>
        <dbReference type="EMBL" id="KAK4534458.1"/>
    </source>
</evidence>
<evidence type="ECO:0000256" key="5">
    <source>
        <dbReference type="ARBA" id="ARBA00023136"/>
    </source>
</evidence>
<keyword evidence="5 7" id="KW-0472">Membrane</keyword>
<evidence type="ECO:0000256" key="1">
    <source>
        <dbReference type="ARBA" id="ARBA00004211"/>
    </source>
</evidence>
<dbReference type="InterPro" id="IPR013783">
    <property type="entry name" value="Ig-like_fold"/>
</dbReference>
<comment type="similarity">
    <text evidence="2">Belongs to the VAMP-associated protein (VAP) (TC 9.B.17) family.</text>
</comment>
<gene>
    <name evidence="9" type="ORF">CDCA_CDCA02G0483</name>
</gene>
<keyword evidence="10" id="KW-1185">Reference proteome</keyword>
<evidence type="ECO:0000256" key="4">
    <source>
        <dbReference type="ARBA" id="ARBA00022989"/>
    </source>
</evidence>
<dbReference type="InterPro" id="IPR016763">
    <property type="entry name" value="VAP"/>
</dbReference>